<evidence type="ECO:0000313" key="1">
    <source>
        <dbReference type="EMBL" id="KAK2093028.1"/>
    </source>
</evidence>
<dbReference type="Proteomes" id="UP001266305">
    <property type="component" value="Unassembled WGS sequence"/>
</dbReference>
<keyword evidence="2" id="KW-1185">Reference proteome</keyword>
<sequence>MTGYANVTIYKKQPDCNIPDYMMYSTVSGSEKNSKIYCPTIDLYNWTAPLEWFK</sequence>
<name>A0ABQ9U7I8_SAGOE</name>
<proteinExistence type="predicted"/>
<dbReference type="EMBL" id="JASSZA010000015">
    <property type="protein sequence ID" value="KAK2093028.1"/>
    <property type="molecule type" value="Genomic_DNA"/>
</dbReference>
<comment type="caution">
    <text evidence="1">The sequence shown here is derived from an EMBL/GenBank/DDBJ whole genome shotgun (WGS) entry which is preliminary data.</text>
</comment>
<accession>A0ABQ9U7I8</accession>
<organism evidence="1 2">
    <name type="scientific">Saguinus oedipus</name>
    <name type="common">Cotton-top tamarin</name>
    <name type="synonym">Oedipomidas oedipus</name>
    <dbReference type="NCBI Taxonomy" id="9490"/>
    <lineage>
        <taxon>Eukaryota</taxon>
        <taxon>Metazoa</taxon>
        <taxon>Chordata</taxon>
        <taxon>Craniata</taxon>
        <taxon>Vertebrata</taxon>
        <taxon>Euteleostomi</taxon>
        <taxon>Mammalia</taxon>
        <taxon>Eutheria</taxon>
        <taxon>Euarchontoglires</taxon>
        <taxon>Primates</taxon>
        <taxon>Haplorrhini</taxon>
        <taxon>Platyrrhini</taxon>
        <taxon>Cebidae</taxon>
        <taxon>Callitrichinae</taxon>
        <taxon>Saguinus</taxon>
    </lineage>
</organism>
<evidence type="ECO:0000313" key="2">
    <source>
        <dbReference type="Proteomes" id="UP001266305"/>
    </source>
</evidence>
<feature type="non-terminal residue" evidence="1">
    <location>
        <position position="54"/>
    </location>
</feature>
<protein>
    <submittedName>
        <fullName evidence="1">Interleukin-1 receptor-like 1</fullName>
    </submittedName>
</protein>
<gene>
    <name evidence="1" type="primary">IL1RL1_2</name>
    <name evidence="1" type="ORF">P7K49_029557</name>
</gene>
<reference evidence="1 2" key="1">
    <citation type="submission" date="2023-05" db="EMBL/GenBank/DDBJ databases">
        <title>B98-5 Cell Line De Novo Hybrid Assembly: An Optical Mapping Approach.</title>
        <authorList>
            <person name="Kananen K."/>
            <person name="Auerbach J.A."/>
            <person name="Kautto E."/>
            <person name="Blachly J.S."/>
        </authorList>
    </citation>
    <scope>NUCLEOTIDE SEQUENCE [LARGE SCALE GENOMIC DNA]</scope>
    <source>
        <strain evidence="1">B95-8</strain>
        <tissue evidence="1">Cell line</tissue>
    </source>
</reference>